<evidence type="ECO:0000256" key="2">
    <source>
        <dbReference type="SAM" id="Phobius"/>
    </source>
</evidence>
<feature type="transmembrane region" description="Helical" evidence="2">
    <location>
        <begin position="276"/>
        <end position="295"/>
    </location>
</feature>
<dbReference type="PANTHER" id="PTHR42910">
    <property type="entry name" value="TRANSPORTER SCO4007-RELATED"/>
    <property type="match status" value="1"/>
</dbReference>
<dbReference type="InterPro" id="IPR020846">
    <property type="entry name" value="MFS_dom"/>
</dbReference>
<feature type="transmembrane region" description="Helical" evidence="2">
    <location>
        <begin position="246"/>
        <end position="270"/>
    </location>
</feature>
<reference evidence="4 5" key="1">
    <citation type="submission" date="2014-04" db="EMBL/GenBank/DDBJ databases">
        <title>Evolutionary Origins and Diversification of the Mycorrhizal Mutualists.</title>
        <authorList>
            <consortium name="DOE Joint Genome Institute"/>
            <consortium name="Mycorrhizal Genomics Consortium"/>
            <person name="Kohler A."/>
            <person name="Kuo A."/>
            <person name="Nagy L.G."/>
            <person name="Floudas D."/>
            <person name="Copeland A."/>
            <person name="Barry K.W."/>
            <person name="Cichocki N."/>
            <person name="Veneault-Fourrey C."/>
            <person name="LaButti K."/>
            <person name="Lindquist E.A."/>
            <person name="Lipzen A."/>
            <person name="Lundell T."/>
            <person name="Morin E."/>
            <person name="Murat C."/>
            <person name="Riley R."/>
            <person name="Ohm R."/>
            <person name="Sun H."/>
            <person name="Tunlid A."/>
            <person name="Henrissat B."/>
            <person name="Grigoriev I.V."/>
            <person name="Hibbett D.S."/>
            <person name="Martin F."/>
        </authorList>
    </citation>
    <scope>NUCLEOTIDE SEQUENCE [LARGE SCALE GENOMIC DNA]</scope>
    <source>
        <strain evidence="4 5">MD-312</strain>
    </source>
</reference>
<gene>
    <name evidence="4" type="ORF">HYDPIDRAFT_42870</name>
</gene>
<feature type="transmembrane region" description="Helical" evidence="2">
    <location>
        <begin position="397"/>
        <end position="419"/>
    </location>
</feature>
<feature type="transmembrane region" description="Helical" evidence="2">
    <location>
        <begin position="198"/>
        <end position="217"/>
    </location>
</feature>
<keyword evidence="2" id="KW-0812">Transmembrane</keyword>
<dbReference type="CDD" id="cd17324">
    <property type="entry name" value="MFS_NepI_like"/>
    <property type="match status" value="1"/>
</dbReference>
<dbReference type="GO" id="GO:0016020">
    <property type="term" value="C:membrane"/>
    <property type="evidence" value="ECO:0007669"/>
    <property type="project" value="UniProtKB-SubCell"/>
</dbReference>
<dbReference type="SUPFAM" id="SSF103473">
    <property type="entry name" value="MFS general substrate transporter"/>
    <property type="match status" value="1"/>
</dbReference>
<keyword evidence="2" id="KW-0472">Membrane</keyword>
<evidence type="ECO:0000313" key="4">
    <source>
        <dbReference type="EMBL" id="KIJ61087.1"/>
    </source>
</evidence>
<dbReference type="GO" id="GO:0022857">
    <property type="term" value="F:transmembrane transporter activity"/>
    <property type="evidence" value="ECO:0007669"/>
    <property type="project" value="InterPro"/>
</dbReference>
<protein>
    <recommendedName>
        <fullName evidence="3">Major facilitator superfamily (MFS) profile domain-containing protein</fullName>
    </recommendedName>
</protein>
<dbReference type="EMBL" id="KN839865">
    <property type="protein sequence ID" value="KIJ61087.1"/>
    <property type="molecule type" value="Genomic_DNA"/>
</dbReference>
<keyword evidence="5" id="KW-1185">Reference proteome</keyword>
<dbReference type="OrthoDB" id="2105912at2759"/>
<proteinExistence type="predicted"/>
<feature type="transmembrane region" description="Helical" evidence="2">
    <location>
        <begin position="369"/>
        <end position="391"/>
    </location>
</feature>
<dbReference type="InterPro" id="IPR036259">
    <property type="entry name" value="MFS_trans_sf"/>
</dbReference>
<feature type="transmembrane region" description="Helical" evidence="2">
    <location>
        <begin position="168"/>
        <end position="192"/>
    </location>
</feature>
<comment type="subcellular location">
    <subcellularLocation>
        <location evidence="1">Membrane</location>
        <topology evidence="1">Multi-pass membrane protein</topology>
    </subcellularLocation>
</comment>
<dbReference type="Pfam" id="PF07690">
    <property type="entry name" value="MFS_1"/>
    <property type="match status" value="1"/>
</dbReference>
<dbReference type="InterPro" id="IPR011701">
    <property type="entry name" value="MFS"/>
</dbReference>
<feature type="transmembrane region" description="Helical" evidence="2">
    <location>
        <begin position="307"/>
        <end position="323"/>
    </location>
</feature>
<feature type="transmembrane region" description="Helical" evidence="2">
    <location>
        <begin position="86"/>
        <end position="105"/>
    </location>
</feature>
<evidence type="ECO:0000259" key="3">
    <source>
        <dbReference type="PROSITE" id="PS50850"/>
    </source>
</evidence>
<keyword evidence="2" id="KW-1133">Transmembrane helix</keyword>
<dbReference type="Gene3D" id="1.20.1250.20">
    <property type="entry name" value="MFS general substrate transporter like domains"/>
    <property type="match status" value="2"/>
</dbReference>
<dbReference type="HOGENOM" id="CLU_001265_23_3_1"/>
<dbReference type="AlphaFoldDB" id="A0A0C9WBT1"/>
<dbReference type="PROSITE" id="PS50850">
    <property type="entry name" value="MFS"/>
    <property type="match status" value="1"/>
</dbReference>
<evidence type="ECO:0000256" key="1">
    <source>
        <dbReference type="ARBA" id="ARBA00004141"/>
    </source>
</evidence>
<feature type="transmembrane region" description="Helical" evidence="2">
    <location>
        <begin position="110"/>
        <end position="127"/>
    </location>
</feature>
<feature type="transmembrane region" description="Helical" evidence="2">
    <location>
        <begin position="46"/>
        <end position="66"/>
    </location>
</feature>
<dbReference type="Proteomes" id="UP000053820">
    <property type="component" value="Unassembled WGS sequence"/>
</dbReference>
<name>A0A0C9WBT1_9AGAM</name>
<evidence type="ECO:0000313" key="5">
    <source>
        <dbReference type="Proteomes" id="UP000053820"/>
    </source>
</evidence>
<sequence>MTNAERAFSASQDPVSNHRDFGFLVVPKQLRYDPAHPFHFGTWTKVAFGLGCTLIVANLYYCQPLLIQISNDFRVTYAEVSRVPTLYQAGYCVGLFFLSPLGDLVRRRQLIMILVSITTCVSIGLAVSRNIHVFQALVLLLGVANVTPQILIPFAADLAPPKHRASAVSVLQAGLMLGILLARVVAGVIGYFSSWRAVYYMAIGVQSLVLCGVYLIVPDQPPKNRDLTYFRILQTMLKYAVTEPKLIQAAFINVASVACWSNFWVTLTFLLGGPPYNYSTLIIGLFSLVGILGIFSGPLVGRLIDRLGPWLAILTATICLLLLQTIETAAGGINIAAVAIFCFGLDAFRQAQTVSLQTIVFSISEEARSRLNAVLTLSLFAGQVIGSSVGSQVFLQYGWRAASALSMAFYGWQLFVLFLRGPNCQQYTWYGYEGGFSIRRKPLLAPNTDCTPTSEAQSVFDTQNLASSPAATRGSLVAPEMRGLTSCKP</sequence>
<accession>A0A0C9WBT1</accession>
<dbReference type="PANTHER" id="PTHR42910:SF1">
    <property type="entry name" value="MAJOR FACILITATOR SUPERFAMILY (MFS) PROFILE DOMAIN-CONTAINING PROTEIN"/>
    <property type="match status" value="1"/>
</dbReference>
<feature type="transmembrane region" description="Helical" evidence="2">
    <location>
        <begin position="133"/>
        <end position="156"/>
    </location>
</feature>
<organism evidence="4 5">
    <name type="scientific">Hydnomerulius pinastri MD-312</name>
    <dbReference type="NCBI Taxonomy" id="994086"/>
    <lineage>
        <taxon>Eukaryota</taxon>
        <taxon>Fungi</taxon>
        <taxon>Dikarya</taxon>
        <taxon>Basidiomycota</taxon>
        <taxon>Agaricomycotina</taxon>
        <taxon>Agaricomycetes</taxon>
        <taxon>Agaricomycetidae</taxon>
        <taxon>Boletales</taxon>
        <taxon>Boletales incertae sedis</taxon>
        <taxon>Leucogyrophana</taxon>
    </lineage>
</organism>
<feature type="domain" description="Major facilitator superfamily (MFS) profile" evidence="3">
    <location>
        <begin position="44"/>
        <end position="425"/>
    </location>
</feature>